<accession>A0A8T2TYZ8</accession>
<keyword evidence="2" id="KW-0812">Transmembrane</keyword>
<evidence type="ECO:0000256" key="1">
    <source>
        <dbReference type="SAM" id="MobiDB-lite"/>
    </source>
</evidence>
<dbReference type="OrthoDB" id="851567at2759"/>
<dbReference type="Proteomes" id="UP000825935">
    <property type="component" value="Chromosome 10"/>
</dbReference>
<dbReference type="PANTHER" id="PTHR46631">
    <property type="entry name" value="60S RIBOSOMAL PROTEIN L18A-LIKE"/>
    <property type="match status" value="1"/>
</dbReference>
<feature type="transmembrane region" description="Helical" evidence="2">
    <location>
        <begin position="97"/>
        <end position="120"/>
    </location>
</feature>
<reference evidence="3" key="1">
    <citation type="submission" date="2021-08" db="EMBL/GenBank/DDBJ databases">
        <title>WGS assembly of Ceratopteris richardii.</title>
        <authorList>
            <person name="Marchant D.B."/>
            <person name="Chen G."/>
            <person name="Jenkins J."/>
            <person name="Shu S."/>
            <person name="Leebens-Mack J."/>
            <person name="Grimwood J."/>
            <person name="Schmutz J."/>
            <person name="Soltis P."/>
            <person name="Soltis D."/>
            <person name="Chen Z.-H."/>
        </authorList>
    </citation>
    <scope>NUCLEOTIDE SEQUENCE</scope>
    <source>
        <strain evidence="3">Whitten #5841</strain>
        <tissue evidence="3">Leaf</tissue>
    </source>
</reference>
<keyword evidence="4" id="KW-1185">Reference proteome</keyword>
<name>A0A8T2TYZ8_CERRI</name>
<sequence>MEKAEFDDSRGYPRPEQQQHPYLYPPQPQQPGYEVPQRPAPPYYGTFEGNPHYPQPAPPGYPTPAPPQFGRQSVPGYPIIEPRPEAELPRLPCCGLGIGWCLFISGWFLASVPWYAGAIMLMCTRPDPREKVGLICCTIAAVLSLIAAIVGGTSATR</sequence>
<protein>
    <recommendedName>
        <fullName evidence="5">60S ribosomal protein L18a-like protein</fullName>
    </recommendedName>
</protein>
<feature type="region of interest" description="Disordered" evidence="1">
    <location>
        <begin position="1"/>
        <end position="76"/>
    </location>
</feature>
<proteinExistence type="predicted"/>
<dbReference type="InterPro" id="IPR044804">
    <property type="entry name" value="Ribosomal_eL20z-like"/>
</dbReference>
<evidence type="ECO:0000256" key="2">
    <source>
        <dbReference type="SAM" id="Phobius"/>
    </source>
</evidence>
<dbReference type="OMA" id="GVANYQP"/>
<organism evidence="3 4">
    <name type="scientific">Ceratopteris richardii</name>
    <name type="common">Triangle waterfern</name>
    <dbReference type="NCBI Taxonomy" id="49495"/>
    <lineage>
        <taxon>Eukaryota</taxon>
        <taxon>Viridiplantae</taxon>
        <taxon>Streptophyta</taxon>
        <taxon>Embryophyta</taxon>
        <taxon>Tracheophyta</taxon>
        <taxon>Polypodiopsida</taxon>
        <taxon>Polypodiidae</taxon>
        <taxon>Polypodiales</taxon>
        <taxon>Pteridineae</taxon>
        <taxon>Pteridaceae</taxon>
        <taxon>Parkerioideae</taxon>
        <taxon>Ceratopteris</taxon>
    </lineage>
</organism>
<dbReference type="PANTHER" id="PTHR46631:SF4">
    <property type="entry name" value="OS06G0359400 PROTEIN"/>
    <property type="match status" value="1"/>
</dbReference>
<keyword evidence="2" id="KW-0472">Membrane</keyword>
<dbReference type="EMBL" id="CM035415">
    <property type="protein sequence ID" value="KAH7426645.1"/>
    <property type="molecule type" value="Genomic_DNA"/>
</dbReference>
<feature type="compositionally biased region" description="Basic and acidic residues" evidence="1">
    <location>
        <begin position="1"/>
        <end position="13"/>
    </location>
</feature>
<evidence type="ECO:0008006" key="5">
    <source>
        <dbReference type="Google" id="ProtNLM"/>
    </source>
</evidence>
<keyword evidence="2" id="KW-1133">Transmembrane helix</keyword>
<evidence type="ECO:0000313" key="3">
    <source>
        <dbReference type="EMBL" id="KAH7426645.1"/>
    </source>
</evidence>
<gene>
    <name evidence="3" type="ORF">KP509_10G010000</name>
</gene>
<comment type="caution">
    <text evidence="3">The sequence shown here is derived from an EMBL/GenBank/DDBJ whole genome shotgun (WGS) entry which is preliminary data.</text>
</comment>
<evidence type="ECO:0000313" key="4">
    <source>
        <dbReference type="Proteomes" id="UP000825935"/>
    </source>
</evidence>
<dbReference type="AlphaFoldDB" id="A0A8T2TYZ8"/>
<feature type="transmembrane region" description="Helical" evidence="2">
    <location>
        <begin position="132"/>
        <end position="151"/>
    </location>
</feature>
<feature type="compositionally biased region" description="Pro residues" evidence="1">
    <location>
        <begin position="53"/>
        <end position="67"/>
    </location>
</feature>